<feature type="transmembrane region" description="Helical" evidence="6">
    <location>
        <begin position="336"/>
        <end position="358"/>
    </location>
</feature>
<comment type="subcellular location">
    <subcellularLocation>
        <location evidence="1">Cell membrane</location>
        <topology evidence="1">Multi-pass membrane protein</topology>
    </subcellularLocation>
</comment>
<keyword evidence="3 6" id="KW-0812">Transmembrane</keyword>
<proteinExistence type="predicted"/>
<accession>A0A846MV09</accession>
<feature type="transmembrane region" description="Helical" evidence="6">
    <location>
        <begin position="51"/>
        <end position="81"/>
    </location>
</feature>
<evidence type="ECO:0000256" key="5">
    <source>
        <dbReference type="ARBA" id="ARBA00023136"/>
    </source>
</evidence>
<dbReference type="PANTHER" id="PTHR33529">
    <property type="entry name" value="SLR0882 PROTEIN-RELATED"/>
    <property type="match status" value="1"/>
</dbReference>
<evidence type="ECO:0000313" key="8">
    <source>
        <dbReference type="Proteomes" id="UP000570514"/>
    </source>
</evidence>
<keyword evidence="5 6" id="KW-0472">Membrane</keyword>
<feature type="transmembrane region" description="Helical" evidence="6">
    <location>
        <begin position="12"/>
        <end position="31"/>
    </location>
</feature>
<feature type="transmembrane region" description="Helical" evidence="6">
    <location>
        <begin position="306"/>
        <end position="324"/>
    </location>
</feature>
<reference evidence="7 8" key="1">
    <citation type="submission" date="2020-03" db="EMBL/GenBank/DDBJ databases">
        <title>Genomic Encyclopedia of Type Strains, Phase IV (KMG-IV): sequencing the most valuable type-strain genomes for metagenomic binning, comparative biology and taxonomic classification.</title>
        <authorList>
            <person name="Goeker M."/>
        </authorList>
    </citation>
    <scope>NUCLEOTIDE SEQUENCE [LARGE SCALE GENOMIC DNA]</scope>
    <source>
        <strain evidence="7 8">DSM 19867</strain>
    </source>
</reference>
<dbReference type="RefSeq" id="WP_167080242.1">
    <property type="nucleotide sequence ID" value="NZ_BAAADC010000001.1"/>
</dbReference>
<evidence type="ECO:0000256" key="1">
    <source>
        <dbReference type="ARBA" id="ARBA00004651"/>
    </source>
</evidence>
<dbReference type="EMBL" id="JAASRM010000001">
    <property type="protein sequence ID" value="NIK87021.1"/>
    <property type="molecule type" value="Genomic_DNA"/>
</dbReference>
<dbReference type="InterPro" id="IPR005495">
    <property type="entry name" value="LptG/LptF_permease"/>
</dbReference>
<keyword evidence="2" id="KW-1003">Cell membrane</keyword>
<dbReference type="InterPro" id="IPR030923">
    <property type="entry name" value="LptG"/>
</dbReference>
<organism evidence="7 8">
    <name type="scientific">Rhizomicrobium palustre</name>
    <dbReference type="NCBI Taxonomy" id="189966"/>
    <lineage>
        <taxon>Bacteria</taxon>
        <taxon>Pseudomonadati</taxon>
        <taxon>Pseudomonadota</taxon>
        <taxon>Alphaproteobacteria</taxon>
        <taxon>Micropepsales</taxon>
        <taxon>Micropepsaceae</taxon>
        <taxon>Rhizomicrobium</taxon>
    </lineage>
</organism>
<keyword evidence="4 6" id="KW-1133">Transmembrane helix</keyword>
<evidence type="ECO:0000256" key="3">
    <source>
        <dbReference type="ARBA" id="ARBA00022692"/>
    </source>
</evidence>
<evidence type="ECO:0000256" key="4">
    <source>
        <dbReference type="ARBA" id="ARBA00022989"/>
    </source>
</evidence>
<dbReference type="GO" id="GO:0055085">
    <property type="term" value="P:transmembrane transport"/>
    <property type="evidence" value="ECO:0007669"/>
    <property type="project" value="InterPro"/>
</dbReference>
<dbReference type="Proteomes" id="UP000570514">
    <property type="component" value="Unassembled WGS sequence"/>
</dbReference>
<feature type="transmembrane region" description="Helical" evidence="6">
    <location>
        <begin position="274"/>
        <end position="294"/>
    </location>
</feature>
<evidence type="ECO:0000256" key="2">
    <source>
        <dbReference type="ARBA" id="ARBA00022475"/>
    </source>
</evidence>
<dbReference type="GO" id="GO:0015920">
    <property type="term" value="P:lipopolysaccharide transport"/>
    <property type="evidence" value="ECO:0007669"/>
    <property type="project" value="TreeGrafter"/>
</dbReference>
<feature type="transmembrane region" description="Helical" evidence="6">
    <location>
        <begin position="102"/>
        <end position="122"/>
    </location>
</feature>
<keyword evidence="8" id="KW-1185">Reference proteome</keyword>
<dbReference type="GO" id="GO:0043190">
    <property type="term" value="C:ATP-binding cassette (ABC) transporter complex"/>
    <property type="evidence" value="ECO:0007669"/>
    <property type="project" value="InterPro"/>
</dbReference>
<dbReference type="NCBIfam" id="TIGR04408">
    <property type="entry name" value="LptG_lptG"/>
    <property type="match status" value="1"/>
</dbReference>
<evidence type="ECO:0000256" key="6">
    <source>
        <dbReference type="SAM" id="Phobius"/>
    </source>
</evidence>
<evidence type="ECO:0000313" key="7">
    <source>
        <dbReference type="EMBL" id="NIK87021.1"/>
    </source>
</evidence>
<gene>
    <name evidence="7" type="ORF">FHS83_000339</name>
</gene>
<name>A0A846MV09_9PROT</name>
<sequence length="363" mass="39010">MSWSWTLYRYLARHFAGGIATVYAGFLLLAFSIDMVNLLNRTSENNVSTSLIAAMALLHLPVLGIKMLPFAVLLGGVFCFVRLSRNQELVATRAAGVSAWDFLLPPLAVAVALGVAVVLAATPVSSVMLNQFAALEAKYVKGQASQLSVSANGLWLRQGTKQAQSVIHALSVSDQGVHLEDVIVFNYGAKDHLEGRIDAKSAQLGNGAWMLKDAWVSGPDGIPKHYDLYPQKTTLTPTQIQESFASPDTLSFWALPQFIQAAENAGFSAIRYRLYLYSLLTLPVLLAAMVFMAASFSLKLSRAGGLGRVVLISALSGFGVYFFTDLTRALGQTAILPAWLAATAPALAAILIGMTLVFHQEDG</sequence>
<comment type="caution">
    <text evidence="7">The sequence shown here is derived from an EMBL/GenBank/DDBJ whole genome shotgun (WGS) entry which is preliminary data.</text>
</comment>
<dbReference type="Pfam" id="PF03739">
    <property type="entry name" value="LptF_LptG"/>
    <property type="match status" value="1"/>
</dbReference>
<protein>
    <submittedName>
        <fullName evidence="7">Lipopolysaccharide export system permease protein</fullName>
    </submittedName>
</protein>
<dbReference type="AlphaFoldDB" id="A0A846MV09"/>
<dbReference type="PANTHER" id="PTHR33529:SF2">
    <property type="entry name" value="LIPOPOLYSACCHARIDE EXPORT SYSTEM PERMEASE PROTEIN LPTG"/>
    <property type="match status" value="1"/>
</dbReference>